<gene>
    <name evidence="2" type="ORF">ACFOY2_46225</name>
</gene>
<evidence type="ECO:0000256" key="1">
    <source>
        <dbReference type="SAM" id="MobiDB-lite"/>
    </source>
</evidence>
<sequence length="107" mass="11749">MTSDQVRGQPDDAGEFLVLDQAPAEGEQTSKGRPWAKCTCGHRIWSERALRLGKGSKCARGLHLPRRDRGHGGRIRGWRDVTGQADLFAAAPSEDQPQEDEEPGQAE</sequence>
<name>A0ABV8GL67_9ACTN</name>
<keyword evidence="3" id="KW-1185">Reference proteome</keyword>
<protein>
    <submittedName>
        <fullName evidence="2">Uncharacterized protein</fullName>
    </submittedName>
</protein>
<accession>A0ABV8GL67</accession>
<dbReference type="Proteomes" id="UP001595851">
    <property type="component" value="Unassembled WGS sequence"/>
</dbReference>
<comment type="caution">
    <text evidence="2">The sequence shown here is derived from an EMBL/GenBank/DDBJ whole genome shotgun (WGS) entry which is preliminary data.</text>
</comment>
<reference evidence="3" key="1">
    <citation type="journal article" date="2019" name="Int. J. Syst. Evol. Microbiol.">
        <title>The Global Catalogue of Microorganisms (GCM) 10K type strain sequencing project: providing services to taxonomists for standard genome sequencing and annotation.</title>
        <authorList>
            <consortium name="The Broad Institute Genomics Platform"/>
            <consortium name="The Broad Institute Genome Sequencing Center for Infectious Disease"/>
            <person name="Wu L."/>
            <person name="Ma J."/>
        </authorList>
    </citation>
    <scope>NUCLEOTIDE SEQUENCE [LARGE SCALE GENOMIC DNA]</scope>
    <source>
        <strain evidence="3">TBRC 1276</strain>
    </source>
</reference>
<evidence type="ECO:0000313" key="3">
    <source>
        <dbReference type="Proteomes" id="UP001595851"/>
    </source>
</evidence>
<feature type="region of interest" description="Disordered" evidence="1">
    <location>
        <begin position="87"/>
        <end position="107"/>
    </location>
</feature>
<feature type="compositionally biased region" description="Acidic residues" evidence="1">
    <location>
        <begin position="96"/>
        <end position="107"/>
    </location>
</feature>
<dbReference type="EMBL" id="JBHSBI010000036">
    <property type="protein sequence ID" value="MFC4014691.1"/>
    <property type="molecule type" value="Genomic_DNA"/>
</dbReference>
<proteinExistence type="predicted"/>
<evidence type="ECO:0000313" key="2">
    <source>
        <dbReference type="EMBL" id="MFC4014691.1"/>
    </source>
</evidence>
<organism evidence="2 3">
    <name type="scientific">Nonomuraea purpurea</name>
    <dbReference type="NCBI Taxonomy" id="1849276"/>
    <lineage>
        <taxon>Bacteria</taxon>
        <taxon>Bacillati</taxon>
        <taxon>Actinomycetota</taxon>
        <taxon>Actinomycetes</taxon>
        <taxon>Streptosporangiales</taxon>
        <taxon>Streptosporangiaceae</taxon>
        <taxon>Nonomuraea</taxon>
    </lineage>
</organism>
<feature type="region of interest" description="Disordered" evidence="1">
    <location>
        <begin position="1"/>
        <end position="34"/>
    </location>
</feature>
<dbReference type="RefSeq" id="WP_379534526.1">
    <property type="nucleotide sequence ID" value="NZ_JBHSBI010000036.1"/>
</dbReference>